<dbReference type="EMBL" id="JARJCW010000007">
    <property type="protein sequence ID" value="KAJ7222217.1"/>
    <property type="molecule type" value="Genomic_DNA"/>
</dbReference>
<gene>
    <name evidence="2" type="ORF">GGX14DRAFT_558309</name>
</gene>
<evidence type="ECO:0000256" key="1">
    <source>
        <dbReference type="SAM" id="MobiDB-lite"/>
    </source>
</evidence>
<dbReference type="Proteomes" id="UP001219525">
    <property type="component" value="Unassembled WGS sequence"/>
</dbReference>
<protein>
    <submittedName>
        <fullName evidence="2">Uncharacterized protein</fullName>
    </submittedName>
</protein>
<sequence length="107" mass="11838">MRNRGVPPPLRDGAFLLMARDASSARRRAPSSSARRRLLLMARGASSARRRFLLMARGASFSARWRPHPLRLSPRYGALIQSHPLCATAPSPRGAQHLPSARRRSSS</sequence>
<accession>A0AAD6VTD2</accession>
<comment type="caution">
    <text evidence="2">The sequence shown here is derived from an EMBL/GenBank/DDBJ whole genome shotgun (WGS) entry which is preliminary data.</text>
</comment>
<proteinExistence type="predicted"/>
<organism evidence="2 3">
    <name type="scientific">Mycena pura</name>
    <dbReference type="NCBI Taxonomy" id="153505"/>
    <lineage>
        <taxon>Eukaryota</taxon>
        <taxon>Fungi</taxon>
        <taxon>Dikarya</taxon>
        <taxon>Basidiomycota</taxon>
        <taxon>Agaricomycotina</taxon>
        <taxon>Agaricomycetes</taxon>
        <taxon>Agaricomycetidae</taxon>
        <taxon>Agaricales</taxon>
        <taxon>Marasmiineae</taxon>
        <taxon>Mycenaceae</taxon>
        <taxon>Mycena</taxon>
    </lineage>
</organism>
<feature type="region of interest" description="Disordered" evidence="1">
    <location>
        <begin position="84"/>
        <end position="107"/>
    </location>
</feature>
<dbReference type="AlphaFoldDB" id="A0AAD6VTD2"/>
<reference evidence="2" key="1">
    <citation type="submission" date="2023-03" db="EMBL/GenBank/DDBJ databases">
        <title>Massive genome expansion in bonnet fungi (Mycena s.s.) driven by repeated elements and novel gene families across ecological guilds.</title>
        <authorList>
            <consortium name="Lawrence Berkeley National Laboratory"/>
            <person name="Harder C.B."/>
            <person name="Miyauchi S."/>
            <person name="Viragh M."/>
            <person name="Kuo A."/>
            <person name="Thoen E."/>
            <person name="Andreopoulos B."/>
            <person name="Lu D."/>
            <person name="Skrede I."/>
            <person name="Drula E."/>
            <person name="Henrissat B."/>
            <person name="Morin E."/>
            <person name="Kohler A."/>
            <person name="Barry K."/>
            <person name="LaButti K."/>
            <person name="Morin E."/>
            <person name="Salamov A."/>
            <person name="Lipzen A."/>
            <person name="Mereny Z."/>
            <person name="Hegedus B."/>
            <person name="Baldrian P."/>
            <person name="Stursova M."/>
            <person name="Weitz H."/>
            <person name="Taylor A."/>
            <person name="Grigoriev I.V."/>
            <person name="Nagy L.G."/>
            <person name="Martin F."/>
            <person name="Kauserud H."/>
        </authorList>
    </citation>
    <scope>NUCLEOTIDE SEQUENCE</scope>
    <source>
        <strain evidence="2">9144</strain>
    </source>
</reference>
<evidence type="ECO:0000313" key="2">
    <source>
        <dbReference type="EMBL" id="KAJ7222217.1"/>
    </source>
</evidence>
<evidence type="ECO:0000313" key="3">
    <source>
        <dbReference type="Proteomes" id="UP001219525"/>
    </source>
</evidence>
<keyword evidence="3" id="KW-1185">Reference proteome</keyword>
<name>A0AAD6VTD2_9AGAR</name>